<accession>A0A2T4Z0F9</accession>
<evidence type="ECO:0000313" key="5">
    <source>
        <dbReference type="Proteomes" id="UP000241808"/>
    </source>
</evidence>
<evidence type="ECO:0000313" key="4">
    <source>
        <dbReference type="EMBL" id="PTM52905.1"/>
    </source>
</evidence>
<feature type="domain" description="CREG-like beta-barrel" evidence="3">
    <location>
        <begin position="34"/>
        <end position="173"/>
    </location>
</feature>
<evidence type="ECO:0000259" key="2">
    <source>
        <dbReference type="Pfam" id="PF10615"/>
    </source>
</evidence>
<keyword evidence="5" id="KW-1185">Reference proteome</keyword>
<protein>
    <submittedName>
        <fullName evidence="4">Uncharacterized protein</fullName>
    </submittedName>
</protein>
<dbReference type="SUPFAM" id="SSF50475">
    <property type="entry name" value="FMN-binding split barrel"/>
    <property type="match status" value="1"/>
</dbReference>
<dbReference type="Pfam" id="PF10615">
    <property type="entry name" value="DUF2470"/>
    <property type="match status" value="1"/>
</dbReference>
<sequence length="268" mass="28605">MTDATRDTPAPLPGMMPGNLPENAPQARDFKPVEWARDLLRTIRTGALGTLDRNTGHPVTTLANVATDTDGAPVIAISKLSSHTANLAADGRASLLLARMGKGDPQAHPRLTVLGRFVPVTDESVRARLRGRFLARHPKAQIYIDFPDFSLWRMEVAAAHLNGGFARAADLTAADLMLDVADAGGLMEAEAGAIEHMNDDHAEAVALYATVLAGEEPGPWKLTGVDPEGFDLGAGDRTARVLFPERITTGEALHKVLVQMARQARAKG</sequence>
<evidence type="ECO:0000256" key="1">
    <source>
        <dbReference type="SAM" id="MobiDB-lite"/>
    </source>
</evidence>
<dbReference type="RefSeq" id="WP_245902087.1">
    <property type="nucleotide sequence ID" value="NZ_PZZL01000007.1"/>
</dbReference>
<organism evidence="4 5">
    <name type="scientific">Phreatobacter oligotrophus</name>
    <dbReference type="NCBI Taxonomy" id="1122261"/>
    <lineage>
        <taxon>Bacteria</taxon>
        <taxon>Pseudomonadati</taxon>
        <taxon>Pseudomonadota</taxon>
        <taxon>Alphaproteobacteria</taxon>
        <taxon>Hyphomicrobiales</taxon>
        <taxon>Phreatobacteraceae</taxon>
        <taxon>Phreatobacter</taxon>
    </lineage>
</organism>
<comment type="caution">
    <text evidence="4">The sequence shown here is derived from an EMBL/GenBank/DDBJ whole genome shotgun (WGS) entry which is preliminary data.</text>
</comment>
<feature type="domain" description="DUF2470" evidence="2">
    <location>
        <begin position="191"/>
        <end position="260"/>
    </location>
</feature>
<dbReference type="InterPro" id="IPR012349">
    <property type="entry name" value="Split_barrel_FMN-bd"/>
</dbReference>
<name>A0A2T4Z0F9_9HYPH</name>
<dbReference type="Pfam" id="PF13883">
    <property type="entry name" value="CREG_beta-barrel"/>
    <property type="match status" value="1"/>
</dbReference>
<dbReference type="Gene3D" id="2.30.110.10">
    <property type="entry name" value="Electron Transport, Fmn-binding Protein, Chain A"/>
    <property type="match status" value="1"/>
</dbReference>
<dbReference type="InterPro" id="IPR037119">
    <property type="entry name" value="Haem_oxidase_HugZ-like_sf"/>
</dbReference>
<dbReference type="PANTHER" id="PTHR13343:SF17">
    <property type="entry name" value="CELLULAR REPRESSOR OF E1A-STIMULATED GENES, ISOFORM A"/>
    <property type="match status" value="1"/>
</dbReference>
<reference evidence="4 5" key="1">
    <citation type="submission" date="2018-04" db="EMBL/GenBank/DDBJ databases">
        <title>Genomic Encyclopedia of Archaeal and Bacterial Type Strains, Phase II (KMG-II): from individual species to whole genera.</title>
        <authorList>
            <person name="Goeker M."/>
        </authorList>
    </citation>
    <scope>NUCLEOTIDE SEQUENCE [LARGE SCALE GENOMIC DNA]</scope>
    <source>
        <strain evidence="4 5">DSM 25521</strain>
    </source>
</reference>
<dbReference type="PANTHER" id="PTHR13343">
    <property type="entry name" value="CREG1 PROTEIN"/>
    <property type="match status" value="1"/>
</dbReference>
<evidence type="ECO:0000259" key="3">
    <source>
        <dbReference type="Pfam" id="PF13883"/>
    </source>
</evidence>
<dbReference type="InterPro" id="IPR055343">
    <property type="entry name" value="CREG_beta-barrel"/>
</dbReference>
<dbReference type="Gene3D" id="3.20.180.10">
    <property type="entry name" value="PNP-oxidase-like"/>
    <property type="match status" value="1"/>
</dbReference>
<dbReference type="AlphaFoldDB" id="A0A2T4Z0F9"/>
<proteinExistence type="predicted"/>
<dbReference type="InterPro" id="IPR019595">
    <property type="entry name" value="DUF2470"/>
</dbReference>
<gene>
    <name evidence="4" type="ORF">C8P69_107183</name>
</gene>
<dbReference type="EMBL" id="PZZL01000007">
    <property type="protein sequence ID" value="PTM52905.1"/>
    <property type="molecule type" value="Genomic_DNA"/>
</dbReference>
<dbReference type="Proteomes" id="UP000241808">
    <property type="component" value="Unassembled WGS sequence"/>
</dbReference>
<feature type="region of interest" description="Disordered" evidence="1">
    <location>
        <begin position="1"/>
        <end position="25"/>
    </location>
</feature>
<dbReference type="GO" id="GO:0005737">
    <property type="term" value="C:cytoplasm"/>
    <property type="evidence" value="ECO:0007669"/>
    <property type="project" value="UniProtKB-ARBA"/>
</dbReference>